<feature type="region of interest" description="Disordered" evidence="6">
    <location>
        <begin position="174"/>
        <end position="202"/>
    </location>
</feature>
<protein>
    <recommendedName>
        <fullName evidence="5">Flagellar protein</fullName>
    </recommendedName>
</protein>
<evidence type="ECO:0000256" key="7">
    <source>
        <dbReference type="SAM" id="SignalP"/>
    </source>
</evidence>
<dbReference type="STRING" id="361279.SAMN05421663_103181"/>
<feature type="region of interest" description="Disordered" evidence="6">
    <location>
        <begin position="43"/>
        <end position="63"/>
    </location>
</feature>
<comment type="similarity">
    <text evidence="5">Belongs to the FliO/MopB family.</text>
</comment>
<name>A0A1G6N4M4_9BACI</name>
<evidence type="ECO:0000256" key="1">
    <source>
        <dbReference type="ARBA" id="ARBA00022475"/>
    </source>
</evidence>
<keyword evidence="1 5" id="KW-1003">Cell membrane</keyword>
<dbReference type="NCBIfam" id="TIGR03500">
    <property type="entry name" value="FliO_TIGR"/>
    <property type="match status" value="1"/>
</dbReference>
<evidence type="ECO:0000256" key="2">
    <source>
        <dbReference type="ARBA" id="ARBA00022692"/>
    </source>
</evidence>
<keyword evidence="5" id="KW-0975">Bacterial flagellum</keyword>
<keyword evidence="7" id="KW-0732">Signal</keyword>
<keyword evidence="8" id="KW-0966">Cell projection</keyword>
<dbReference type="GO" id="GO:0005886">
    <property type="term" value="C:plasma membrane"/>
    <property type="evidence" value="ECO:0007669"/>
    <property type="project" value="UniProtKB-SubCell"/>
</dbReference>
<dbReference type="GO" id="GO:0009425">
    <property type="term" value="C:bacterial-type flagellum basal body"/>
    <property type="evidence" value="ECO:0007669"/>
    <property type="project" value="UniProtKB-SubCell"/>
</dbReference>
<keyword evidence="9" id="KW-1185">Reference proteome</keyword>
<feature type="chain" id="PRO_5011672138" description="Flagellar protein" evidence="7">
    <location>
        <begin position="26"/>
        <end position="228"/>
    </location>
</feature>
<organism evidence="8 9">
    <name type="scientific">Terribacillus halophilus</name>
    <dbReference type="NCBI Taxonomy" id="361279"/>
    <lineage>
        <taxon>Bacteria</taxon>
        <taxon>Bacillati</taxon>
        <taxon>Bacillota</taxon>
        <taxon>Bacilli</taxon>
        <taxon>Bacillales</taxon>
        <taxon>Bacillaceae</taxon>
        <taxon>Terribacillus</taxon>
    </lineage>
</organism>
<dbReference type="Pfam" id="PF04347">
    <property type="entry name" value="FliO"/>
    <property type="match status" value="1"/>
</dbReference>
<dbReference type="Proteomes" id="UP000198666">
    <property type="component" value="Unassembled WGS sequence"/>
</dbReference>
<feature type="transmembrane region" description="Helical" evidence="5">
    <location>
        <begin position="75"/>
        <end position="93"/>
    </location>
</feature>
<keyword evidence="8" id="KW-0282">Flagellum</keyword>
<keyword evidence="2 5" id="KW-0812">Transmembrane</keyword>
<accession>A0A1G6N4M4</accession>
<dbReference type="EMBL" id="FMZB01000003">
    <property type="protein sequence ID" value="SDC62782.1"/>
    <property type="molecule type" value="Genomic_DNA"/>
</dbReference>
<comment type="subcellular location">
    <subcellularLocation>
        <location evidence="5">Cell membrane</location>
    </subcellularLocation>
    <subcellularLocation>
        <location evidence="5">Bacterial flagellum basal body</location>
    </subcellularLocation>
</comment>
<proteinExistence type="inferred from homology"/>
<keyword evidence="3 5" id="KW-1133">Transmembrane helix</keyword>
<keyword evidence="8" id="KW-0969">Cilium</keyword>
<evidence type="ECO:0000313" key="8">
    <source>
        <dbReference type="EMBL" id="SDC62782.1"/>
    </source>
</evidence>
<evidence type="ECO:0000256" key="3">
    <source>
        <dbReference type="ARBA" id="ARBA00022989"/>
    </source>
</evidence>
<evidence type="ECO:0000256" key="4">
    <source>
        <dbReference type="ARBA" id="ARBA00023136"/>
    </source>
</evidence>
<feature type="compositionally biased region" description="Polar residues" evidence="6">
    <location>
        <begin position="49"/>
        <end position="58"/>
    </location>
</feature>
<evidence type="ECO:0000256" key="6">
    <source>
        <dbReference type="SAM" id="MobiDB-lite"/>
    </source>
</evidence>
<evidence type="ECO:0000313" key="9">
    <source>
        <dbReference type="Proteomes" id="UP000198666"/>
    </source>
</evidence>
<feature type="signal peptide" evidence="7">
    <location>
        <begin position="1"/>
        <end position="25"/>
    </location>
</feature>
<dbReference type="AlphaFoldDB" id="A0A1G6N4M4"/>
<evidence type="ECO:0000256" key="5">
    <source>
        <dbReference type="RuleBase" id="RU362064"/>
    </source>
</evidence>
<dbReference type="GO" id="GO:0044781">
    <property type="term" value="P:bacterial-type flagellum organization"/>
    <property type="evidence" value="ECO:0007669"/>
    <property type="project" value="UniProtKB-UniRule"/>
</dbReference>
<dbReference type="InterPro" id="IPR022781">
    <property type="entry name" value="Flagellar_biosynth_FliO"/>
</dbReference>
<feature type="compositionally biased region" description="Basic and acidic residues" evidence="6">
    <location>
        <begin position="178"/>
        <end position="190"/>
    </location>
</feature>
<reference evidence="9" key="1">
    <citation type="submission" date="2016-10" db="EMBL/GenBank/DDBJ databases">
        <authorList>
            <person name="Varghese N."/>
            <person name="Submissions S."/>
        </authorList>
    </citation>
    <scope>NUCLEOTIDE SEQUENCE [LARGE SCALE GENOMIC DNA]</scope>
    <source>
        <strain evidence="9">DSM 21620</strain>
    </source>
</reference>
<sequence>MKRTVWACMLLVLVHLVISPISADAAASVEDCMKTDAAQSDDCKDMNEAGNQQENTPAADSADAKAGGTSTFLNLVKLALALAVVLGLIYVLLKFLNKRNRLFQQVRAMENIGGIALGNNKSVQIVRVGEKVYMLGVGDNVDLLTEIDDEQTIKELTEQDQQEMKASALLANIMPGKKQQEEKHQQETAAREGGAASSFQEQFKAEIRKLKQSRNQLKQQQRKDTDNE</sequence>
<keyword evidence="4 5" id="KW-0472">Membrane</keyword>
<gene>
    <name evidence="8" type="ORF">SAMN05421663_103181</name>
</gene>